<gene>
    <name evidence="5" type="ORF">F6B40_14865</name>
</gene>
<organism evidence="5 6">
    <name type="scientific">Microbacterium caowuchunii</name>
    <dbReference type="NCBI Taxonomy" id="2614638"/>
    <lineage>
        <taxon>Bacteria</taxon>
        <taxon>Bacillati</taxon>
        <taxon>Actinomycetota</taxon>
        <taxon>Actinomycetes</taxon>
        <taxon>Micrococcales</taxon>
        <taxon>Microbacteriaceae</taxon>
        <taxon>Microbacterium</taxon>
    </lineage>
</organism>
<keyword evidence="1" id="KW-0677">Repeat</keyword>
<dbReference type="InterPro" id="IPR019734">
    <property type="entry name" value="TPR_rpt"/>
</dbReference>
<dbReference type="AlphaFoldDB" id="A0A5N0T4H7"/>
<dbReference type="InterPro" id="IPR011990">
    <property type="entry name" value="TPR-like_helical_dom_sf"/>
</dbReference>
<dbReference type="Pfam" id="PF07719">
    <property type="entry name" value="TPR_2"/>
    <property type="match status" value="1"/>
</dbReference>
<keyword evidence="4" id="KW-0812">Transmembrane</keyword>
<evidence type="ECO:0000256" key="3">
    <source>
        <dbReference type="PROSITE-ProRule" id="PRU00339"/>
    </source>
</evidence>
<evidence type="ECO:0000256" key="2">
    <source>
        <dbReference type="ARBA" id="ARBA00022803"/>
    </source>
</evidence>
<feature type="transmembrane region" description="Helical" evidence="4">
    <location>
        <begin position="7"/>
        <end position="29"/>
    </location>
</feature>
<dbReference type="InterPro" id="IPR013105">
    <property type="entry name" value="TPR_2"/>
</dbReference>
<keyword evidence="6" id="KW-1185">Reference proteome</keyword>
<protein>
    <submittedName>
        <fullName evidence="5">Tetratricopeptide repeat protein</fullName>
    </submittedName>
</protein>
<dbReference type="PROSITE" id="PS50005">
    <property type="entry name" value="TPR"/>
    <property type="match status" value="1"/>
</dbReference>
<feature type="repeat" description="TPR" evidence="3">
    <location>
        <begin position="113"/>
        <end position="146"/>
    </location>
</feature>
<keyword evidence="4" id="KW-0472">Membrane</keyword>
<dbReference type="Gene3D" id="1.25.40.10">
    <property type="entry name" value="Tetratricopeptide repeat domain"/>
    <property type="match status" value="1"/>
</dbReference>
<dbReference type="RefSeq" id="WP_150895423.1">
    <property type="nucleotide sequence ID" value="NZ_VYUY01000022.1"/>
</dbReference>
<keyword evidence="4" id="KW-1133">Transmembrane helix</keyword>
<evidence type="ECO:0000313" key="5">
    <source>
        <dbReference type="EMBL" id="KAA9129970.1"/>
    </source>
</evidence>
<dbReference type="SUPFAM" id="SSF48452">
    <property type="entry name" value="TPR-like"/>
    <property type="match status" value="1"/>
</dbReference>
<evidence type="ECO:0000256" key="1">
    <source>
        <dbReference type="ARBA" id="ARBA00022737"/>
    </source>
</evidence>
<reference evidence="6" key="1">
    <citation type="submission" date="2019-09" db="EMBL/GenBank/DDBJ databases">
        <title>Mumia zhuanghuii sp. nov. isolated from the intestinal contents of plateau pika (Ochotona curzoniae) in the Qinghai-Tibet plateau of China.</title>
        <authorList>
            <person name="Tian Z."/>
        </authorList>
    </citation>
    <scope>NUCLEOTIDE SEQUENCE [LARGE SCALE GENOMIC DNA]</scope>
    <source>
        <strain evidence="6">L-033</strain>
    </source>
</reference>
<comment type="caution">
    <text evidence="5">The sequence shown here is derived from an EMBL/GenBank/DDBJ whole genome shotgun (WGS) entry which is preliminary data.</text>
</comment>
<accession>A0A5N0T4H7</accession>
<sequence length="148" mass="16299">MNARIGVAVMTAAFVLYAVLVGQRAWLLLTSGEPVGIAMGAALVILPIIAVWGISRELWFGVRAAALGRRLESEHTLPEEELAARPSGRVLREEADAVFPAYREAVERSPEDWRAWYRLGLAYDGSGDRKRARAAVRTAIRLERDAKA</sequence>
<feature type="transmembrane region" description="Helical" evidence="4">
    <location>
        <begin position="35"/>
        <end position="54"/>
    </location>
</feature>
<evidence type="ECO:0000313" key="6">
    <source>
        <dbReference type="Proteomes" id="UP000326838"/>
    </source>
</evidence>
<name>A0A5N0T4H7_9MICO</name>
<proteinExistence type="predicted"/>
<evidence type="ECO:0000256" key="4">
    <source>
        <dbReference type="SAM" id="Phobius"/>
    </source>
</evidence>
<dbReference type="EMBL" id="VYUY01000022">
    <property type="protein sequence ID" value="KAA9129970.1"/>
    <property type="molecule type" value="Genomic_DNA"/>
</dbReference>
<keyword evidence="2 3" id="KW-0802">TPR repeat</keyword>
<dbReference type="Proteomes" id="UP000326838">
    <property type="component" value="Unassembled WGS sequence"/>
</dbReference>